<dbReference type="AlphaFoldDB" id="A0A7Y9ZJP4"/>
<feature type="signal peptide" evidence="1">
    <location>
        <begin position="1"/>
        <end position="27"/>
    </location>
</feature>
<keyword evidence="1" id="KW-0732">Signal</keyword>
<dbReference type="Proteomes" id="UP000562045">
    <property type="component" value="Unassembled WGS sequence"/>
</dbReference>
<dbReference type="EMBL" id="JACBZM010000001">
    <property type="protein sequence ID" value="NYI45588.1"/>
    <property type="molecule type" value="Genomic_DNA"/>
</dbReference>
<dbReference type="Proteomes" id="UP000662818">
    <property type="component" value="Chromosome"/>
</dbReference>
<dbReference type="EMBL" id="CP022295">
    <property type="protein sequence ID" value="QSR24690.1"/>
    <property type="molecule type" value="Genomic_DNA"/>
</dbReference>
<reference evidence="3 5" key="1">
    <citation type="submission" date="2017-06" db="EMBL/GenBank/DDBJ databases">
        <title>Complete Genome Sequence of the Soil Carbazole-Degrading Bacterium Nocardioides aromaticivorans IC177.</title>
        <authorList>
            <person name="Vejarano F."/>
            <person name="Suzuki-Minakuchi C."/>
            <person name="Ohtsubo Y."/>
            <person name="Tsuda M."/>
            <person name="Okada K."/>
            <person name="Nojiri H."/>
        </authorList>
    </citation>
    <scope>NUCLEOTIDE SEQUENCE [LARGE SCALE GENOMIC DNA]</scope>
    <source>
        <strain evidence="3 5">IC177</strain>
    </source>
</reference>
<protein>
    <submittedName>
        <fullName evidence="2">Uncharacterized protein</fullName>
    </submittedName>
</protein>
<accession>A0A7Y9ZJP4</accession>
<feature type="chain" id="PRO_5039082349" evidence="1">
    <location>
        <begin position="28"/>
        <end position="126"/>
    </location>
</feature>
<evidence type="ECO:0000313" key="4">
    <source>
        <dbReference type="Proteomes" id="UP000562045"/>
    </source>
</evidence>
<sequence>MNTLVKCAVTAGLAIASLATVSPAAEAGTFTCALAPKMTHVSLGASQNFKATSDCEGVFATGTTQRADDIRGRYYKDGEWKISSLGWTRVNRGDDGVVDMVVGNTITGRDIKGQAKVVIQQVGYAY</sequence>
<gene>
    <name evidence="2" type="ORF">BJ993_002668</name>
    <name evidence="3" type="ORF">CFH99_03530</name>
</gene>
<name>A0A7Y9ZJP4_9ACTN</name>
<organism evidence="2 4">
    <name type="scientific">Nocardioides aromaticivorans</name>
    <dbReference type="NCBI Taxonomy" id="200618"/>
    <lineage>
        <taxon>Bacteria</taxon>
        <taxon>Bacillati</taxon>
        <taxon>Actinomycetota</taxon>
        <taxon>Actinomycetes</taxon>
        <taxon>Propionibacteriales</taxon>
        <taxon>Nocardioidaceae</taxon>
        <taxon>Nocardioides</taxon>
    </lineage>
</organism>
<evidence type="ECO:0000256" key="1">
    <source>
        <dbReference type="SAM" id="SignalP"/>
    </source>
</evidence>
<dbReference type="RefSeq" id="WP_179649193.1">
    <property type="nucleotide sequence ID" value="NZ_CP022295.1"/>
</dbReference>
<evidence type="ECO:0000313" key="2">
    <source>
        <dbReference type="EMBL" id="NYI45588.1"/>
    </source>
</evidence>
<evidence type="ECO:0000313" key="5">
    <source>
        <dbReference type="Proteomes" id="UP000662818"/>
    </source>
</evidence>
<evidence type="ECO:0000313" key="3">
    <source>
        <dbReference type="EMBL" id="QSR24690.1"/>
    </source>
</evidence>
<proteinExistence type="predicted"/>
<reference evidence="2 4" key="2">
    <citation type="submission" date="2020-07" db="EMBL/GenBank/DDBJ databases">
        <title>Sequencing the genomes of 1000 actinobacteria strains.</title>
        <authorList>
            <person name="Klenk H.-P."/>
        </authorList>
    </citation>
    <scope>NUCLEOTIDE SEQUENCE [LARGE SCALE GENOMIC DNA]</scope>
    <source>
        <strain evidence="2 4">DSM 15131</strain>
    </source>
</reference>
<keyword evidence="5" id="KW-1185">Reference proteome</keyword>